<dbReference type="SUPFAM" id="SSF53756">
    <property type="entry name" value="UDP-Glycosyltransferase/glycogen phosphorylase"/>
    <property type="match status" value="1"/>
</dbReference>
<dbReference type="Proteomes" id="UP000001589">
    <property type="component" value="Chromosome"/>
</dbReference>
<dbReference type="PANTHER" id="PTHR39517">
    <property type="entry name" value="SLL0192 PROTEIN"/>
    <property type="match status" value="1"/>
</dbReference>
<dbReference type="GeneID" id="60201592"/>
<dbReference type="OrthoDB" id="29253at2"/>
<reference evidence="1 2" key="1">
    <citation type="journal article" date="2007" name="PLoS Genet.">
        <title>Patterns and implications of gene gain and loss in the evolution of Prochlorococcus.</title>
        <authorList>
            <person name="Kettler G.C."/>
            <person name="Martiny A.C."/>
            <person name="Huang K."/>
            <person name="Zucker J."/>
            <person name="Coleman M.L."/>
            <person name="Rodrigue S."/>
            <person name="Chen F."/>
            <person name="Lapidus A."/>
            <person name="Ferriera S."/>
            <person name="Johnson J."/>
            <person name="Steglich C."/>
            <person name="Church G.M."/>
            <person name="Richardson P."/>
            <person name="Chisholm S.W."/>
        </authorList>
    </citation>
    <scope>NUCLEOTIDE SEQUENCE [LARGE SCALE GENOMIC DNA]</scope>
    <source>
        <strain evidence="1 2">MIT 9515</strain>
    </source>
</reference>
<protein>
    <submittedName>
        <fullName evidence="1">Uncharacterized protein conserved in bacteria</fullName>
    </submittedName>
</protein>
<evidence type="ECO:0000313" key="1">
    <source>
        <dbReference type="EMBL" id="ABM71341.1"/>
    </source>
</evidence>
<dbReference type="KEGG" id="pmc:P9515_01321"/>
<dbReference type="InterPro" id="IPR019994">
    <property type="entry name" value="Lipid-A-disac_synthase-rel_put"/>
</dbReference>
<dbReference type="AlphaFoldDB" id="A2BU80"/>
<dbReference type="NCBIfam" id="TIGR03492">
    <property type="entry name" value="lipid-A-disaccharide synthase-related protein"/>
    <property type="match status" value="1"/>
</dbReference>
<dbReference type="STRING" id="167542.P9515_01321"/>
<dbReference type="PANTHER" id="PTHR39517:SF1">
    <property type="entry name" value="LIPID-A-DISACCHARIDE SYNTHASE"/>
    <property type="match status" value="1"/>
</dbReference>
<name>A2BU80_PROM5</name>
<organism evidence="1 2">
    <name type="scientific">Prochlorococcus marinus (strain MIT 9515)</name>
    <dbReference type="NCBI Taxonomy" id="167542"/>
    <lineage>
        <taxon>Bacteria</taxon>
        <taxon>Bacillati</taxon>
        <taxon>Cyanobacteriota</taxon>
        <taxon>Cyanophyceae</taxon>
        <taxon>Synechococcales</taxon>
        <taxon>Prochlorococcaceae</taxon>
        <taxon>Prochlorococcus</taxon>
    </lineage>
</organism>
<dbReference type="eggNOG" id="COG4370">
    <property type="taxonomic scope" value="Bacteria"/>
</dbReference>
<dbReference type="EMBL" id="CP000552">
    <property type="protein sequence ID" value="ABM71341.1"/>
    <property type="molecule type" value="Genomic_DNA"/>
</dbReference>
<sequence>MSRILLLSNGHGEDLSGSLLAKYFAKQGDLVNALPIVGDGENYKKANIRIIGKTKKFRTGGLGYNSFKGRIAEIFGGQIIYFLKKLYLSYKVRNNYDFYIVVGDIVPVFFSWFAKKDFFTYLVAYSSHYEGKLKLPWPCKFFLLSKYSKKIYARDLLTANDLTQQFGKKVLFLGNPFMDKFSVFSNKSNISPSIIGLFPGSRCPELVENLKTILEVLETMSDLKYFENISFKFAIVKALSIEEITYILNQRKWIFIEKKENTNSLVYKFGFITLYFNWNLFEEILFNSKFVISMAGTASEQAIGLAKPVIQIEGKGPQFTKSFAEAQRRLLGRYVFCSTNYINKEDQINQTINLILQVIYRIKLDKNFLSSCLHNANQRIGEFNSCIDIINDIKRS</sequence>
<dbReference type="RefSeq" id="WP_011819456.1">
    <property type="nucleotide sequence ID" value="NC_008817.1"/>
</dbReference>
<proteinExistence type="predicted"/>
<gene>
    <name evidence="1" type="ordered locus">P9515_01321</name>
</gene>
<accession>A2BU80</accession>
<evidence type="ECO:0000313" key="2">
    <source>
        <dbReference type="Proteomes" id="UP000001589"/>
    </source>
</evidence>
<dbReference type="HOGENOM" id="CLU_035659_0_0_3"/>